<feature type="transmembrane region" description="Helical" evidence="1">
    <location>
        <begin position="435"/>
        <end position="458"/>
    </location>
</feature>
<proteinExistence type="predicted"/>
<reference evidence="3 4" key="1">
    <citation type="submission" date="2024-03" db="EMBL/GenBank/DDBJ databases">
        <title>Novel species of the genus Variovorax.</title>
        <authorList>
            <person name="Liu Q."/>
            <person name="Xin Y.-H."/>
        </authorList>
    </citation>
    <scope>NUCLEOTIDE SEQUENCE [LARGE SCALE GENOMIC DNA]</scope>
    <source>
        <strain evidence="3 4">KACC 18899</strain>
    </source>
</reference>
<gene>
    <name evidence="3" type="ORF">WKW77_13160</name>
</gene>
<dbReference type="Pfam" id="PF00211">
    <property type="entry name" value="Guanylate_cyc"/>
    <property type="match status" value="1"/>
</dbReference>
<dbReference type="PANTHER" id="PTHR43081:SF1">
    <property type="entry name" value="ADENYLATE CYCLASE, TERMINAL-DIFFERENTIATION SPECIFIC"/>
    <property type="match status" value="1"/>
</dbReference>
<dbReference type="EMBL" id="JBBKZU010000005">
    <property type="protein sequence ID" value="MEJ8812023.1"/>
    <property type="molecule type" value="Genomic_DNA"/>
</dbReference>
<keyword evidence="3" id="KW-0456">Lyase</keyword>
<dbReference type="EC" id="4.6.1.-" evidence="3"/>
<evidence type="ECO:0000313" key="3">
    <source>
        <dbReference type="EMBL" id="MEJ8812023.1"/>
    </source>
</evidence>
<dbReference type="SUPFAM" id="SSF55073">
    <property type="entry name" value="Nucleotide cyclase"/>
    <property type="match status" value="1"/>
</dbReference>
<dbReference type="GO" id="GO:0016829">
    <property type="term" value="F:lyase activity"/>
    <property type="evidence" value="ECO:0007669"/>
    <property type="project" value="UniProtKB-KW"/>
</dbReference>
<dbReference type="InterPro" id="IPR001054">
    <property type="entry name" value="A/G_cyclase"/>
</dbReference>
<dbReference type="SMART" id="SM01080">
    <property type="entry name" value="CHASE2"/>
    <property type="match status" value="1"/>
</dbReference>
<evidence type="ECO:0000259" key="2">
    <source>
        <dbReference type="PROSITE" id="PS50125"/>
    </source>
</evidence>
<sequence>MSALRQHWARIAITLVPVVFALAHAGGLWQSTFLDALDHFIYDTRLRATMPRTLDPRIVIVDIDDASLQQMGQWPWRRDQLAKLTTEVIDRQQAAVLGFDVLFVEPDSFSAHDFLPHLEEGPFAGQPQAVEAIRRFAPKVDPDAVLAGALIGRPVALGFYFTRTKVSQARGQLPAPVLPPDSFPDGRHYATRWNGFVGSIPELAERAPAGGFLNVLLDADQDGVVRSVPLIARYVGQVGQPGYYESLALAVFRTATDSRALVPIFAPGGGGGAPPMESLALSNSARQLRVPLDASASILVPYRGPGGASGGSFRHIPAADVIHGALAPGELKGKIVLVGSSAPGLEDLRSTPAGAAFPGVEVHANIISGLLDGRLHGVPDYAVGYESIVLIIAGLVLAFGLSLGTVQRAVAIAVLTVAVVIGINSLLFMRANLVLPLGATLAMIGAAFVLNMSWGYLVEARASRRLASLFGTYVPRELVAEMQVDPARYSMRAESRELTVMFCDMRGFTRMAEHMAPLDLQDFLNDVFSRLTEVISAHRGTVDKYIGDCVMAFWGAPVDTPNHAELAVRAAIDMVAAVRELNEVHRRTGRPQISVGIGLNSGVMSVGDMGSAIRRSYTVVGDAVNLASRIEGLGVHYGVEIVATEATQMLAPSIGWQELDCVRVQGKLNAVRIFTPVDAARAPTAEGQEALERWNAVISAYRAQDWQRGQAMLAPLLAMDAKKVLYQLYEQRLASMALQPKDPDWDGATRFESK</sequence>
<dbReference type="Pfam" id="PF05226">
    <property type="entry name" value="CHASE2"/>
    <property type="match status" value="1"/>
</dbReference>
<feature type="domain" description="Guanylate cyclase" evidence="2">
    <location>
        <begin position="499"/>
        <end position="631"/>
    </location>
</feature>
<keyword evidence="1" id="KW-1133">Transmembrane helix</keyword>
<feature type="transmembrane region" description="Helical" evidence="1">
    <location>
        <begin position="410"/>
        <end position="429"/>
    </location>
</feature>
<dbReference type="InterPro" id="IPR029787">
    <property type="entry name" value="Nucleotide_cyclase"/>
</dbReference>
<dbReference type="PANTHER" id="PTHR43081">
    <property type="entry name" value="ADENYLATE CYCLASE, TERMINAL-DIFFERENTIATION SPECIFIC-RELATED"/>
    <property type="match status" value="1"/>
</dbReference>
<feature type="transmembrane region" description="Helical" evidence="1">
    <location>
        <begin position="382"/>
        <end position="403"/>
    </location>
</feature>
<evidence type="ECO:0000256" key="1">
    <source>
        <dbReference type="SAM" id="Phobius"/>
    </source>
</evidence>
<keyword evidence="1" id="KW-0472">Membrane</keyword>
<dbReference type="Gene3D" id="3.30.70.1230">
    <property type="entry name" value="Nucleotide cyclase"/>
    <property type="match status" value="1"/>
</dbReference>
<dbReference type="PROSITE" id="PS50125">
    <property type="entry name" value="GUANYLATE_CYCLASE_2"/>
    <property type="match status" value="1"/>
</dbReference>
<comment type="caution">
    <text evidence="3">The sequence shown here is derived from an EMBL/GenBank/DDBJ whole genome shotgun (WGS) entry which is preliminary data.</text>
</comment>
<keyword evidence="1" id="KW-0812">Transmembrane</keyword>
<accession>A0ABU8VEM4</accession>
<dbReference type="RefSeq" id="WP_340357293.1">
    <property type="nucleotide sequence ID" value="NZ_JBBKZU010000005.1"/>
</dbReference>
<dbReference type="Proteomes" id="UP001365846">
    <property type="component" value="Unassembled WGS sequence"/>
</dbReference>
<dbReference type="SMART" id="SM00044">
    <property type="entry name" value="CYCc"/>
    <property type="match status" value="1"/>
</dbReference>
<name>A0ABU8VEM4_9BURK</name>
<keyword evidence="4" id="KW-1185">Reference proteome</keyword>
<evidence type="ECO:0000313" key="4">
    <source>
        <dbReference type="Proteomes" id="UP001365846"/>
    </source>
</evidence>
<dbReference type="InterPro" id="IPR007890">
    <property type="entry name" value="CHASE2"/>
</dbReference>
<dbReference type="InterPro" id="IPR050697">
    <property type="entry name" value="Adenylyl/Guanylyl_Cyclase_3/4"/>
</dbReference>
<organism evidence="3 4">
    <name type="scientific">Variovorax ureilyticus</name>
    <dbReference type="NCBI Taxonomy" id="1836198"/>
    <lineage>
        <taxon>Bacteria</taxon>
        <taxon>Pseudomonadati</taxon>
        <taxon>Pseudomonadota</taxon>
        <taxon>Betaproteobacteria</taxon>
        <taxon>Burkholderiales</taxon>
        <taxon>Comamonadaceae</taxon>
        <taxon>Variovorax</taxon>
    </lineage>
</organism>
<dbReference type="CDD" id="cd07302">
    <property type="entry name" value="CHD"/>
    <property type="match status" value="1"/>
</dbReference>
<protein>
    <submittedName>
        <fullName evidence="3">Adenylate/guanylate cyclase domain-containing protein</fullName>
        <ecNumber evidence="3">4.6.1.-</ecNumber>
    </submittedName>
</protein>